<dbReference type="AlphaFoldDB" id="A0A645A1U7"/>
<gene>
    <name evidence="3" type="ORF">SDC9_93593</name>
</gene>
<dbReference type="Pfam" id="PF20097">
    <property type="entry name" value="DUF6487"/>
    <property type="match status" value="1"/>
</dbReference>
<dbReference type="InterPro" id="IPR045504">
    <property type="entry name" value="DUF6487"/>
</dbReference>
<dbReference type="EMBL" id="VSSQ01011459">
    <property type="protein sequence ID" value="MPM46886.1"/>
    <property type="molecule type" value="Genomic_DNA"/>
</dbReference>
<accession>A0A645A1U7</accession>
<feature type="region of interest" description="Disordered" evidence="1">
    <location>
        <begin position="1"/>
        <end position="87"/>
    </location>
</feature>
<organism evidence="3">
    <name type="scientific">bioreactor metagenome</name>
    <dbReference type="NCBI Taxonomy" id="1076179"/>
    <lineage>
        <taxon>unclassified sequences</taxon>
        <taxon>metagenomes</taxon>
        <taxon>ecological metagenomes</taxon>
    </lineage>
</organism>
<name>A0A645A1U7_9ZZZZ</name>
<comment type="caution">
    <text evidence="3">The sequence shown here is derived from an EMBL/GenBank/DDBJ whole genome shotgun (WGS) entry which is preliminary data.</text>
</comment>
<feature type="compositionally biased region" description="Basic and acidic residues" evidence="1">
    <location>
        <begin position="12"/>
        <end position="40"/>
    </location>
</feature>
<evidence type="ECO:0000256" key="1">
    <source>
        <dbReference type="SAM" id="MobiDB-lite"/>
    </source>
</evidence>
<feature type="compositionally biased region" description="Acidic residues" evidence="1">
    <location>
        <begin position="1"/>
        <end position="11"/>
    </location>
</feature>
<reference evidence="3" key="1">
    <citation type="submission" date="2019-08" db="EMBL/GenBank/DDBJ databases">
        <authorList>
            <person name="Kucharzyk K."/>
            <person name="Murdoch R.W."/>
            <person name="Higgins S."/>
            <person name="Loffler F."/>
        </authorList>
    </citation>
    <scope>NUCLEOTIDE SEQUENCE</scope>
</reference>
<feature type="domain" description="DUF6487" evidence="2">
    <location>
        <begin position="88"/>
        <end position="157"/>
    </location>
</feature>
<evidence type="ECO:0000259" key="2">
    <source>
        <dbReference type="Pfam" id="PF20097"/>
    </source>
</evidence>
<evidence type="ECO:0000313" key="3">
    <source>
        <dbReference type="EMBL" id="MPM46886.1"/>
    </source>
</evidence>
<protein>
    <recommendedName>
        <fullName evidence="2">DUF6487 domain-containing protein</fullName>
    </recommendedName>
</protein>
<sequence>MGFWNQDDEGEWEKYQKSKEKESQEPEEKKTPSASDEFRAYFKTVRQAQSPESGEAEQPGEKASPLQTFFSRFRGEKPEEPEGPPEKCPWCGGDMVKGYLSGEQGIYWSKKKPGFLDGGIFSSSVRIHVYEEDESGLLKGYVTTWHCQKCHKMVLDTLLLDPPLGAGNSTPSALSFDKQIAVAAAEDGENHPENNNEET</sequence>
<proteinExistence type="predicted"/>